<feature type="chain" id="PRO_5042216926" evidence="1">
    <location>
        <begin position="17"/>
        <end position="107"/>
    </location>
</feature>
<dbReference type="AlphaFoldDB" id="A0AAD5LVA0"/>
<gene>
    <name evidence="2" type="ORF">KIN20_002190</name>
</gene>
<keyword evidence="1" id="KW-0732">Signal</keyword>
<organism evidence="2 3">
    <name type="scientific">Parelaphostrongylus tenuis</name>
    <name type="common">Meningeal worm</name>
    <dbReference type="NCBI Taxonomy" id="148309"/>
    <lineage>
        <taxon>Eukaryota</taxon>
        <taxon>Metazoa</taxon>
        <taxon>Ecdysozoa</taxon>
        <taxon>Nematoda</taxon>
        <taxon>Chromadorea</taxon>
        <taxon>Rhabditida</taxon>
        <taxon>Rhabditina</taxon>
        <taxon>Rhabditomorpha</taxon>
        <taxon>Strongyloidea</taxon>
        <taxon>Metastrongylidae</taxon>
        <taxon>Parelaphostrongylus</taxon>
    </lineage>
</organism>
<sequence>MAILILCLAISFYTNLKNLGRHSAATCNASVVKVLHLLRMLVRLPALLQMTYWDEDEILIRIACILFLRQKAPFILDVELDYRVADAEWYFSFFFNSHLCGIWVFSR</sequence>
<accession>A0AAD5LVA0</accession>
<feature type="signal peptide" evidence="1">
    <location>
        <begin position="1"/>
        <end position="16"/>
    </location>
</feature>
<proteinExistence type="predicted"/>
<evidence type="ECO:0000256" key="1">
    <source>
        <dbReference type="SAM" id="SignalP"/>
    </source>
</evidence>
<protein>
    <submittedName>
        <fullName evidence="2">Uncharacterized protein</fullName>
    </submittedName>
</protein>
<evidence type="ECO:0000313" key="2">
    <source>
        <dbReference type="EMBL" id="KAJ1347190.1"/>
    </source>
</evidence>
<reference evidence="2" key="1">
    <citation type="submission" date="2021-06" db="EMBL/GenBank/DDBJ databases">
        <title>Parelaphostrongylus tenuis whole genome reference sequence.</title>
        <authorList>
            <person name="Garwood T.J."/>
            <person name="Larsen P.A."/>
            <person name="Fountain-Jones N.M."/>
            <person name="Garbe J.R."/>
            <person name="Macchietto M.G."/>
            <person name="Kania S.A."/>
            <person name="Gerhold R.W."/>
            <person name="Richards J.E."/>
            <person name="Wolf T.M."/>
        </authorList>
    </citation>
    <scope>NUCLEOTIDE SEQUENCE</scope>
    <source>
        <strain evidence="2">MNPRO001-30</strain>
        <tissue evidence="2">Meninges</tissue>
    </source>
</reference>
<evidence type="ECO:0000313" key="3">
    <source>
        <dbReference type="Proteomes" id="UP001196413"/>
    </source>
</evidence>
<dbReference type="Gene3D" id="1.10.274.30">
    <property type="entry name" value="MRG domain"/>
    <property type="match status" value="1"/>
</dbReference>
<dbReference type="EMBL" id="JAHQIW010000289">
    <property type="protein sequence ID" value="KAJ1347190.1"/>
    <property type="molecule type" value="Genomic_DNA"/>
</dbReference>
<dbReference type="Proteomes" id="UP001196413">
    <property type="component" value="Unassembled WGS sequence"/>
</dbReference>
<keyword evidence="3" id="KW-1185">Reference proteome</keyword>
<dbReference type="InterPro" id="IPR038217">
    <property type="entry name" value="MRG_C_sf"/>
</dbReference>
<comment type="caution">
    <text evidence="2">The sequence shown here is derived from an EMBL/GenBank/DDBJ whole genome shotgun (WGS) entry which is preliminary data.</text>
</comment>
<name>A0AAD5LVA0_PARTN</name>